<dbReference type="Proteomes" id="UP000319175">
    <property type="component" value="Unassembled WGS sequence"/>
</dbReference>
<keyword evidence="5 7" id="KW-1133">Transmembrane helix</keyword>
<keyword evidence="4 7" id="KW-0812">Transmembrane</keyword>
<dbReference type="AlphaFoldDB" id="A0A501QFG7"/>
<keyword evidence="3" id="KW-1003">Cell membrane</keyword>
<feature type="transmembrane region" description="Helical" evidence="7">
    <location>
        <begin position="7"/>
        <end position="24"/>
    </location>
</feature>
<dbReference type="PRINTS" id="PR01837">
    <property type="entry name" value="MGTCSAPBPROT"/>
</dbReference>
<sequence length="213" mass="23572">MSTDFEIIIRFLLAILWGGIVGAEREYKGKAAGFRTTIMISFGACFFTIMSIAIGGDANPDRIASNIVTGLGFLCAGVIFKSDNHINGITTAATVWAVAAVGMGIGGGYYIASASGSLLILFILLILPYFQKIIDKKNQFRILSIEYQQNSNALEICQDLMKKHKIRHQMVKQIREKENMTTVWEMHASQANLILFSNTIMAEPSIDRVETLR</sequence>
<evidence type="ECO:0000256" key="4">
    <source>
        <dbReference type="ARBA" id="ARBA00022692"/>
    </source>
</evidence>
<dbReference type="InterPro" id="IPR003416">
    <property type="entry name" value="MgtC/SapB/SrpB/YhiD_fam"/>
</dbReference>
<dbReference type="OrthoDB" id="9811198at2"/>
<accession>A0A501QFG7</accession>
<dbReference type="EMBL" id="VFJE01000051">
    <property type="protein sequence ID" value="TPD71218.1"/>
    <property type="molecule type" value="Genomic_DNA"/>
</dbReference>
<evidence type="ECO:0000256" key="2">
    <source>
        <dbReference type="ARBA" id="ARBA00009298"/>
    </source>
</evidence>
<dbReference type="Pfam" id="PF02308">
    <property type="entry name" value="MgtC"/>
    <property type="match status" value="1"/>
</dbReference>
<evidence type="ECO:0000256" key="5">
    <source>
        <dbReference type="ARBA" id="ARBA00022989"/>
    </source>
</evidence>
<organism evidence="9 10">
    <name type="scientific">Flavobacterium microcysteis</name>
    <dbReference type="NCBI Taxonomy" id="2596891"/>
    <lineage>
        <taxon>Bacteria</taxon>
        <taxon>Pseudomonadati</taxon>
        <taxon>Bacteroidota</taxon>
        <taxon>Flavobacteriia</taxon>
        <taxon>Flavobacteriales</taxon>
        <taxon>Flavobacteriaceae</taxon>
        <taxon>Flavobacterium</taxon>
    </lineage>
</organism>
<dbReference type="PANTHER" id="PTHR33778:SF1">
    <property type="entry name" value="MAGNESIUM TRANSPORTER YHID-RELATED"/>
    <property type="match status" value="1"/>
</dbReference>
<feature type="domain" description="MgtC/SapB/SrpB/YhiD N-terminal" evidence="8">
    <location>
        <begin position="12"/>
        <end position="132"/>
    </location>
</feature>
<evidence type="ECO:0000256" key="1">
    <source>
        <dbReference type="ARBA" id="ARBA00004651"/>
    </source>
</evidence>
<feature type="transmembrane region" description="Helical" evidence="7">
    <location>
        <begin position="62"/>
        <end position="80"/>
    </location>
</feature>
<evidence type="ECO:0000256" key="7">
    <source>
        <dbReference type="SAM" id="Phobius"/>
    </source>
</evidence>
<keyword evidence="10" id="KW-1185">Reference proteome</keyword>
<dbReference type="GO" id="GO:0005886">
    <property type="term" value="C:plasma membrane"/>
    <property type="evidence" value="ECO:0007669"/>
    <property type="project" value="UniProtKB-SubCell"/>
</dbReference>
<protein>
    <submittedName>
        <fullName evidence="9">MgtC/SapB family protein</fullName>
    </submittedName>
</protein>
<keyword evidence="6 7" id="KW-0472">Membrane</keyword>
<comment type="caution">
    <text evidence="9">The sequence shown here is derived from an EMBL/GenBank/DDBJ whole genome shotgun (WGS) entry which is preliminary data.</text>
</comment>
<name>A0A501QFG7_9FLAO</name>
<evidence type="ECO:0000256" key="6">
    <source>
        <dbReference type="ARBA" id="ARBA00023136"/>
    </source>
</evidence>
<evidence type="ECO:0000256" key="3">
    <source>
        <dbReference type="ARBA" id="ARBA00022475"/>
    </source>
</evidence>
<reference evidence="9 10" key="1">
    <citation type="submission" date="2019-06" db="EMBL/GenBank/DDBJ databases">
        <title>Flavobacterium sp. MaA-Y11 from geoumgang.</title>
        <authorList>
            <person name="Jeong S."/>
        </authorList>
    </citation>
    <scope>NUCLEOTIDE SEQUENCE [LARGE SCALE GENOMIC DNA]</scope>
    <source>
        <strain evidence="9 10">MaA-Y11</strain>
    </source>
</reference>
<comment type="subcellular location">
    <subcellularLocation>
        <location evidence="1">Cell membrane</location>
        <topology evidence="1">Multi-pass membrane protein</topology>
    </subcellularLocation>
</comment>
<evidence type="ECO:0000313" key="9">
    <source>
        <dbReference type="EMBL" id="TPD71218.1"/>
    </source>
</evidence>
<feature type="transmembrane region" description="Helical" evidence="7">
    <location>
        <begin position="36"/>
        <end position="56"/>
    </location>
</feature>
<dbReference type="RefSeq" id="WP_139999407.1">
    <property type="nucleotide sequence ID" value="NZ_VFJE01000051.1"/>
</dbReference>
<comment type="similarity">
    <text evidence="2">Belongs to the MgtC/SapB family.</text>
</comment>
<evidence type="ECO:0000259" key="8">
    <source>
        <dbReference type="Pfam" id="PF02308"/>
    </source>
</evidence>
<evidence type="ECO:0000313" key="10">
    <source>
        <dbReference type="Proteomes" id="UP000319175"/>
    </source>
</evidence>
<proteinExistence type="inferred from homology"/>
<feature type="transmembrane region" description="Helical" evidence="7">
    <location>
        <begin position="111"/>
        <end position="130"/>
    </location>
</feature>
<gene>
    <name evidence="9" type="ORF">FJA49_04790</name>
</gene>
<dbReference type="PANTHER" id="PTHR33778">
    <property type="entry name" value="PROTEIN MGTC"/>
    <property type="match status" value="1"/>
</dbReference>
<dbReference type="InterPro" id="IPR049177">
    <property type="entry name" value="MgtC_SapB_SrpB_YhiD_N"/>
</dbReference>